<name>A0ABW2P5V8_9ACTN</name>
<organism evidence="2 3">
    <name type="scientific">Sphaerisporangium rhizosphaerae</name>
    <dbReference type="NCBI Taxonomy" id="2269375"/>
    <lineage>
        <taxon>Bacteria</taxon>
        <taxon>Bacillati</taxon>
        <taxon>Actinomycetota</taxon>
        <taxon>Actinomycetes</taxon>
        <taxon>Streptosporangiales</taxon>
        <taxon>Streptosporangiaceae</taxon>
        <taxon>Sphaerisporangium</taxon>
    </lineage>
</organism>
<proteinExistence type="predicted"/>
<dbReference type="RefSeq" id="WP_354931488.1">
    <property type="nucleotide sequence ID" value="NZ_JBHTCG010000010.1"/>
</dbReference>
<dbReference type="EMBL" id="JBHTCG010000010">
    <property type="protein sequence ID" value="MFC7383872.1"/>
    <property type="molecule type" value="Genomic_DNA"/>
</dbReference>
<dbReference type="Proteomes" id="UP001596496">
    <property type="component" value="Unassembled WGS sequence"/>
</dbReference>
<sequence>MLKRLLFAAALAASTLVVTGAAEASSPSVCASAGHRAPSSSDLCKWRDDGCYYCYSYRTARWDQQYCGGGDDSGDSGDGE</sequence>
<reference evidence="3" key="1">
    <citation type="journal article" date="2019" name="Int. J. Syst. Evol. Microbiol.">
        <title>The Global Catalogue of Microorganisms (GCM) 10K type strain sequencing project: providing services to taxonomists for standard genome sequencing and annotation.</title>
        <authorList>
            <consortium name="The Broad Institute Genomics Platform"/>
            <consortium name="The Broad Institute Genome Sequencing Center for Infectious Disease"/>
            <person name="Wu L."/>
            <person name="Ma J."/>
        </authorList>
    </citation>
    <scope>NUCLEOTIDE SEQUENCE [LARGE SCALE GENOMIC DNA]</scope>
    <source>
        <strain evidence="3">CECT 7649</strain>
    </source>
</reference>
<feature type="signal peptide" evidence="1">
    <location>
        <begin position="1"/>
        <end position="24"/>
    </location>
</feature>
<comment type="caution">
    <text evidence="2">The sequence shown here is derived from an EMBL/GenBank/DDBJ whole genome shotgun (WGS) entry which is preliminary data.</text>
</comment>
<feature type="chain" id="PRO_5045575294" evidence="1">
    <location>
        <begin position="25"/>
        <end position="80"/>
    </location>
</feature>
<keyword evidence="1" id="KW-0732">Signal</keyword>
<evidence type="ECO:0000256" key="1">
    <source>
        <dbReference type="SAM" id="SignalP"/>
    </source>
</evidence>
<evidence type="ECO:0000313" key="3">
    <source>
        <dbReference type="Proteomes" id="UP001596496"/>
    </source>
</evidence>
<evidence type="ECO:0000313" key="2">
    <source>
        <dbReference type="EMBL" id="MFC7383872.1"/>
    </source>
</evidence>
<protein>
    <submittedName>
        <fullName evidence="2">Uncharacterized protein</fullName>
    </submittedName>
</protein>
<keyword evidence="3" id="KW-1185">Reference proteome</keyword>
<accession>A0ABW2P5V8</accession>
<gene>
    <name evidence="2" type="ORF">ACFQSB_16750</name>
</gene>